<name>A0ABS4QRM4_9NOCA</name>
<dbReference type="InterPro" id="IPR042261">
    <property type="entry name" value="Lsr2-like_dimerization"/>
</dbReference>
<keyword evidence="5" id="KW-1185">Reference proteome</keyword>
<organism evidence="4 5">
    <name type="scientific">Nocardia goodfellowii</name>
    <dbReference type="NCBI Taxonomy" id="882446"/>
    <lineage>
        <taxon>Bacteria</taxon>
        <taxon>Bacillati</taxon>
        <taxon>Actinomycetota</taxon>
        <taxon>Actinomycetes</taxon>
        <taxon>Mycobacteriales</taxon>
        <taxon>Nocardiaceae</taxon>
        <taxon>Nocardia</taxon>
    </lineage>
</organism>
<dbReference type="Pfam" id="PF11774">
    <property type="entry name" value="Lsr2"/>
    <property type="match status" value="1"/>
</dbReference>
<dbReference type="Gene3D" id="3.30.60.230">
    <property type="entry name" value="Lsr2, dimerization domain"/>
    <property type="match status" value="1"/>
</dbReference>
<protein>
    <recommendedName>
        <fullName evidence="6">Lsr2 protein</fullName>
    </recommendedName>
</protein>
<reference evidence="4 5" key="1">
    <citation type="submission" date="2021-03" db="EMBL/GenBank/DDBJ databases">
        <title>Sequencing the genomes of 1000 actinobacteria strains.</title>
        <authorList>
            <person name="Klenk H.-P."/>
        </authorList>
    </citation>
    <scope>NUCLEOTIDE SEQUENCE [LARGE SCALE GENOMIC DNA]</scope>
    <source>
        <strain evidence="4 5">DSM 45516</strain>
    </source>
</reference>
<feature type="domain" description="Lsr2 DNA-binding" evidence="3">
    <location>
        <begin position="74"/>
        <end position="109"/>
    </location>
</feature>
<dbReference type="InterPro" id="IPR055370">
    <property type="entry name" value="Lsr2_DNA-bd"/>
</dbReference>
<dbReference type="EMBL" id="JAGGMR010000001">
    <property type="protein sequence ID" value="MBP2194327.1"/>
    <property type="molecule type" value="Genomic_DNA"/>
</dbReference>
<evidence type="ECO:0000313" key="5">
    <source>
        <dbReference type="Proteomes" id="UP001519325"/>
    </source>
</evidence>
<proteinExistence type="predicted"/>
<accession>A0ABS4QRM4</accession>
<comment type="caution">
    <text evidence="4">The sequence shown here is derived from an EMBL/GenBank/DDBJ whole genome shotgun (WGS) entry which is preliminary data.</text>
</comment>
<dbReference type="RefSeq" id="WP_209897466.1">
    <property type="nucleotide sequence ID" value="NZ_JAGGMR010000001.1"/>
</dbReference>
<dbReference type="InterPro" id="IPR036625">
    <property type="entry name" value="E3-bd_dom_sf"/>
</dbReference>
<evidence type="ECO:0000259" key="2">
    <source>
        <dbReference type="Pfam" id="PF11774"/>
    </source>
</evidence>
<feature type="domain" description="Lsr2 dimerization" evidence="2">
    <location>
        <begin position="1"/>
        <end position="58"/>
    </location>
</feature>
<sequence length="111" mass="12336">MARKLVVTLIDDYDGRSEADETVTFAVDGIAYEMDLSVRNAGELRGLFAQWARHARKIDPMPRGGNGGMRRAVDRDQTAAIRAWARKQGHKVSTRGRISSKLATAYDEASR</sequence>
<evidence type="ECO:0000313" key="4">
    <source>
        <dbReference type="EMBL" id="MBP2194327.1"/>
    </source>
</evidence>
<evidence type="ECO:0008006" key="6">
    <source>
        <dbReference type="Google" id="ProtNLM"/>
    </source>
</evidence>
<dbReference type="InterPro" id="IPR024412">
    <property type="entry name" value="Lsr2_dim_dom"/>
</dbReference>
<evidence type="ECO:0000259" key="3">
    <source>
        <dbReference type="Pfam" id="PF23359"/>
    </source>
</evidence>
<dbReference type="Pfam" id="PF23359">
    <property type="entry name" value="Lsr2_DNA-bd"/>
    <property type="match status" value="1"/>
</dbReference>
<dbReference type="Gene3D" id="4.10.320.10">
    <property type="entry name" value="E3-binding domain"/>
    <property type="match status" value="1"/>
</dbReference>
<keyword evidence="1" id="KW-0238">DNA-binding</keyword>
<evidence type="ECO:0000256" key="1">
    <source>
        <dbReference type="ARBA" id="ARBA00023125"/>
    </source>
</evidence>
<gene>
    <name evidence="4" type="ORF">BJ987_007228</name>
</gene>
<dbReference type="Proteomes" id="UP001519325">
    <property type="component" value="Unassembled WGS sequence"/>
</dbReference>